<dbReference type="Pfam" id="PF13639">
    <property type="entry name" value="zf-RING_2"/>
    <property type="match status" value="1"/>
</dbReference>
<feature type="transmembrane region" description="Helical" evidence="5">
    <location>
        <begin position="925"/>
        <end position="950"/>
    </location>
</feature>
<sequence>MDLSGVFAVDGADRAHKVIEVTPQKRRQENDVLQVAQLGAKRGEEKPTCGKCIFRGEKCEWDTGLTFRLSGLDADHPSMLLARPTKRRANGQLKIVDVRFDDTQTQQAHVDTESLSNSQPGPSLPGDKLAASLAEPESSACDATASRTCSPSCVQVDKKQSGPTTIEAEISGRSCKPQCQRFPYELANPVDLGGNDIITTANASNSASNQQAQTHAPSSSDSCSSEPLSGTSLATRSGSTATSLSSISAKHGAAQPEPHLSNHDHEITYLECLDHLLLPTTRSNDARQPKVRFSVPAHGARERLLEQIRLLTVSPGSDSSDPGADLDALNLLSLSGAYRSKGLRLVHQTLSARPLGCTKLDKRRQLELWQNYSKNIAPWLDVCESRRHFQYTLPMMAKSSDALHYAVLAVSSRHLELQAGRPPTAESSELCRDAERLMHFEIRSLDASSVAALLLLCVHDMMAADHRESQDSMEACASFLKRTSIDARSSGFEQSLFWAFAMLSNWDALAHSRNSVLRLYQFFPSESLSTAMSYIRSQTWGEAYSKYALYLSMIVTSSINIGNFNRTQEHHGEAPAQWKALHDLLEDWHNCRPEGMQALMSYPSILDDEHNRFPMLLYSSAAAVIGNLLYHTASLLLLECKPSMIELPKNHKSLIWHSRQICGIVAENHEAGVLPHARRPLLVAATHIADELERGKITEMLQQIERASGWLTAQAAQIISVVFPDQQYDRSSGFTVLNETAAYRFETSNLVTTLNPNNPNNWNVLRGVLYVPDVPDAACPNDTLSVIPANVTRGSDLPSSRLPPFAIAPWTTPECVQAFLSSMRADAVAGAYFFHPDGSNDAPPNVNDPSWSLNDGGQWQGENQYGIYALPGAVGAGVLQALGQYSGNISNAPGGQQLSEQFDPHDLIRLVTQVDVSGSPGIPSLWVFLIIVLAILLAVVLTTSVIMHCIQRRQRRRLQRRVERGEVDLEALGIKRLNVPKTVLDKMPIYTYTSSDPAIIAAAANADKSATEAASTAVTTSRPRETPYSQLSCPICLDDFIHGVTPVRELPCNHIFHSECIDPFLQNNSSLCPMCKATALPAGYCPVNVTNIMVRRERLVRRMRARANGEEATVAAIDAEAGHGIMRYLGIRIRDRVRGRRATTAGATTSAQDPEHGQATELQPTTPAPPAPAAVTSSGANGEVVRERQAAEAEQIPDEIQAQGASARRAWLRDRFMRREEQRFEQEGIAGAAREQDRRRPAWRRGLNRVFPTSG</sequence>
<dbReference type="PANTHER" id="PTHR37534">
    <property type="entry name" value="TRANSCRIPTIONAL ACTIVATOR PROTEIN UGA3"/>
    <property type="match status" value="1"/>
</dbReference>
<keyword evidence="8" id="KW-1185">Reference proteome</keyword>
<dbReference type="SUPFAM" id="SSF57850">
    <property type="entry name" value="RING/U-box"/>
    <property type="match status" value="1"/>
</dbReference>
<feature type="compositionally biased region" description="Low complexity" evidence="4">
    <location>
        <begin position="204"/>
        <end position="249"/>
    </location>
</feature>
<dbReference type="Proteomes" id="UP000038010">
    <property type="component" value="Unassembled WGS sequence"/>
</dbReference>
<keyword evidence="3" id="KW-0479">Metal-binding</keyword>
<keyword evidence="3" id="KW-0862">Zinc</keyword>
<dbReference type="Gene3D" id="3.30.40.10">
    <property type="entry name" value="Zinc/RING finger domain, C3HC4 (zinc finger)"/>
    <property type="match status" value="1"/>
</dbReference>
<dbReference type="RefSeq" id="XP_018004721.1">
    <property type="nucleotide sequence ID" value="XM_018148823.1"/>
</dbReference>
<dbReference type="Pfam" id="PF11951">
    <property type="entry name" value="Fungal_trans_2"/>
    <property type="match status" value="1"/>
</dbReference>
<dbReference type="GeneID" id="28740703"/>
<dbReference type="GO" id="GO:0045944">
    <property type="term" value="P:positive regulation of transcription by RNA polymerase II"/>
    <property type="evidence" value="ECO:0007669"/>
    <property type="project" value="TreeGrafter"/>
</dbReference>
<feature type="domain" description="RING-type" evidence="6">
    <location>
        <begin position="1033"/>
        <end position="1076"/>
    </location>
</feature>
<keyword evidence="5" id="KW-1133">Transmembrane helix</keyword>
<dbReference type="OrthoDB" id="21204at2759"/>
<dbReference type="VEuPathDB" id="FungiDB:AB675_8382"/>
<keyword evidence="5" id="KW-0812">Transmembrane</keyword>
<evidence type="ECO:0000259" key="6">
    <source>
        <dbReference type="PROSITE" id="PS50089"/>
    </source>
</evidence>
<dbReference type="InterPro" id="IPR021858">
    <property type="entry name" value="Fun_TF"/>
</dbReference>
<keyword evidence="3" id="KW-0863">Zinc-finger</keyword>
<dbReference type="GO" id="GO:0008270">
    <property type="term" value="F:zinc ion binding"/>
    <property type="evidence" value="ECO:0007669"/>
    <property type="project" value="UniProtKB-KW"/>
</dbReference>
<dbReference type="PROSITE" id="PS50089">
    <property type="entry name" value="ZF_RING_2"/>
    <property type="match status" value="1"/>
</dbReference>
<evidence type="ECO:0000256" key="3">
    <source>
        <dbReference type="PROSITE-ProRule" id="PRU00175"/>
    </source>
</evidence>
<feature type="region of interest" description="Disordered" evidence="4">
    <location>
        <begin position="108"/>
        <end position="135"/>
    </location>
</feature>
<dbReference type="EMBL" id="LFJN01000003">
    <property type="protein sequence ID" value="KPI44758.1"/>
    <property type="molecule type" value="Genomic_DNA"/>
</dbReference>
<evidence type="ECO:0000256" key="2">
    <source>
        <dbReference type="ARBA" id="ARBA00023242"/>
    </source>
</evidence>
<dbReference type="AlphaFoldDB" id="A0A0N0NR73"/>
<proteinExistence type="predicted"/>
<dbReference type="STRING" id="1664694.A0A0N0NR73"/>
<protein>
    <submittedName>
        <fullName evidence="7">Putative RING finger membrane protein</fullName>
    </submittedName>
</protein>
<feature type="compositionally biased region" description="Polar residues" evidence="4">
    <location>
        <begin position="108"/>
        <end position="121"/>
    </location>
</feature>
<evidence type="ECO:0000256" key="4">
    <source>
        <dbReference type="SAM" id="MobiDB-lite"/>
    </source>
</evidence>
<feature type="region of interest" description="Disordered" evidence="4">
    <location>
        <begin position="1140"/>
        <end position="1197"/>
    </location>
</feature>
<comment type="caution">
    <text evidence="7">The sequence shown here is derived from an EMBL/GenBank/DDBJ whole genome shotgun (WGS) entry which is preliminary data.</text>
</comment>
<organism evidence="7 8">
    <name type="scientific">Cyphellophora attinorum</name>
    <dbReference type="NCBI Taxonomy" id="1664694"/>
    <lineage>
        <taxon>Eukaryota</taxon>
        <taxon>Fungi</taxon>
        <taxon>Dikarya</taxon>
        <taxon>Ascomycota</taxon>
        <taxon>Pezizomycotina</taxon>
        <taxon>Eurotiomycetes</taxon>
        <taxon>Chaetothyriomycetidae</taxon>
        <taxon>Chaetothyriales</taxon>
        <taxon>Cyphellophoraceae</taxon>
        <taxon>Cyphellophora</taxon>
    </lineage>
</organism>
<dbReference type="InterPro" id="IPR001841">
    <property type="entry name" value="Znf_RING"/>
</dbReference>
<dbReference type="GO" id="GO:0005634">
    <property type="term" value="C:nucleus"/>
    <property type="evidence" value="ECO:0007669"/>
    <property type="project" value="UniProtKB-SubCell"/>
</dbReference>
<comment type="subcellular location">
    <subcellularLocation>
        <location evidence="1">Nucleus</location>
    </subcellularLocation>
</comment>
<dbReference type="SMART" id="SM00184">
    <property type="entry name" value="RING"/>
    <property type="match status" value="1"/>
</dbReference>
<dbReference type="GO" id="GO:0000976">
    <property type="term" value="F:transcription cis-regulatory region binding"/>
    <property type="evidence" value="ECO:0007669"/>
    <property type="project" value="TreeGrafter"/>
</dbReference>
<feature type="region of interest" description="Disordered" evidence="4">
    <location>
        <begin position="204"/>
        <end position="260"/>
    </location>
</feature>
<dbReference type="InterPro" id="IPR013083">
    <property type="entry name" value="Znf_RING/FYVE/PHD"/>
</dbReference>
<gene>
    <name evidence="7" type="ORF">AB675_8382</name>
</gene>
<accession>A0A0N0NR73</accession>
<dbReference type="PANTHER" id="PTHR37534:SF4">
    <property type="entry name" value="ZN(II)2CYS6 TRANSCRIPTION FACTOR (EUROFUNG)"/>
    <property type="match status" value="1"/>
</dbReference>
<dbReference type="CDD" id="cd16454">
    <property type="entry name" value="RING-H2_PA-TM-RING"/>
    <property type="match status" value="1"/>
</dbReference>
<reference evidence="7 8" key="1">
    <citation type="submission" date="2015-06" db="EMBL/GenBank/DDBJ databases">
        <title>Draft genome of the ant-associated black yeast Phialophora attae CBS 131958.</title>
        <authorList>
            <person name="Moreno L.F."/>
            <person name="Stielow B.J."/>
            <person name="de Hoog S."/>
            <person name="Vicente V.A."/>
            <person name="Weiss V.A."/>
            <person name="de Vries M."/>
            <person name="Cruz L.M."/>
            <person name="Souza E.M."/>
        </authorList>
    </citation>
    <scope>NUCLEOTIDE SEQUENCE [LARGE SCALE GENOMIC DNA]</scope>
    <source>
        <strain evidence="7 8">CBS 131958</strain>
    </source>
</reference>
<name>A0A0N0NR73_9EURO</name>
<dbReference type="GO" id="GO:0003700">
    <property type="term" value="F:DNA-binding transcription factor activity"/>
    <property type="evidence" value="ECO:0007669"/>
    <property type="project" value="TreeGrafter"/>
</dbReference>
<evidence type="ECO:0000313" key="8">
    <source>
        <dbReference type="Proteomes" id="UP000038010"/>
    </source>
</evidence>
<keyword evidence="2" id="KW-0539">Nucleus</keyword>
<dbReference type="CDD" id="cd12148">
    <property type="entry name" value="fungal_TF_MHR"/>
    <property type="match status" value="1"/>
</dbReference>
<evidence type="ECO:0000256" key="1">
    <source>
        <dbReference type="ARBA" id="ARBA00004123"/>
    </source>
</evidence>
<evidence type="ECO:0000256" key="5">
    <source>
        <dbReference type="SAM" id="Phobius"/>
    </source>
</evidence>
<keyword evidence="5" id="KW-0472">Membrane</keyword>
<feature type="region of interest" description="Disordered" evidence="4">
    <location>
        <begin position="1222"/>
        <end position="1255"/>
    </location>
</feature>
<evidence type="ECO:0000313" key="7">
    <source>
        <dbReference type="EMBL" id="KPI44758.1"/>
    </source>
</evidence>